<feature type="region of interest" description="Disordered" evidence="1">
    <location>
        <begin position="1"/>
        <end position="129"/>
    </location>
</feature>
<feature type="compositionally biased region" description="Basic and acidic residues" evidence="1">
    <location>
        <begin position="243"/>
        <end position="256"/>
    </location>
</feature>
<reference evidence="2" key="1">
    <citation type="submission" date="2022-08" db="EMBL/GenBank/DDBJ databases">
        <authorList>
            <person name="Marques A."/>
        </authorList>
    </citation>
    <scope>NUCLEOTIDE SEQUENCE</scope>
    <source>
        <strain evidence="2">RhyPub2mFocal</strain>
        <tissue evidence="2">Leaves</tissue>
    </source>
</reference>
<keyword evidence="3" id="KW-1185">Reference proteome</keyword>
<dbReference type="Proteomes" id="UP001140206">
    <property type="component" value="Chromosome 2"/>
</dbReference>
<feature type="compositionally biased region" description="Basic and acidic residues" evidence="1">
    <location>
        <begin position="210"/>
        <end position="230"/>
    </location>
</feature>
<name>A0AAV8FHQ6_9POAL</name>
<gene>
    <name evidence="2" type="ORF">LUZ62_041424</name>
</gene>
<feature type="compositionally biased region" description="Low complexity" evidence="1">
    <location>
        <begin position="42"/>
        <end position="53"/>
    </location>
</feature>
<evidence type="ECO:0000313" key="2">
    <source>
        <dbReference type="EMBL" id="KAJ4790178.1"/>
    </source>
</evidence>
<evidence type="ECO:0000313" key="3">
    <source>
        <dbReference type="Proteomes" id="UP001140206"/>
    </source>
</evidence>
<proteinExistence type="predicted"/>
<organism evidence="2 3">
    <name type="scientific">Rhynchospora pubera</name>
    <dbReference type="NCBI Taxonomy" id="906938"/>
    <lineage>
        <taxon>Eukaryota</taxon>
        <taxon>Viridiplantae</taxon>
        <taxon>Streptophyta</taxon>
        <taxon>Embryophyta</taxon>
        <taxon>Tracheophyta</taxon>
        <taxon>Spermatophyta</taxon>
        <taxon>Magnoliopsida</taxon>
        <taxon>Liliopsida</taxon>
        <taxon>Poales</taxon>
        <taxon>Cyperaceae</taxon>
        <taxon>Cyperoideae</taxon>
        <taxon>Rhynchosporeae</taxon>
        <taxon>Rhynchospora</taxon>
    </lineage>
</organism>
<feature type="region of interest" description="Disordered" evidence="1">
    <location>
        <begin position="209"/>
        <end position="256"/>
    </location>
</feature>
<feature type="region of interest" description="Disordered" evidence="1">
    <location>
        <begin position="147"/>
        <end position="175"/>
    </location>
</feature>
<dbReference type="PANTHER" id="PTHR35321:SF1">
    <property type="entry name" value="OS02G0753200 PROTEIN"/>
    <property type="match status" value="1"/>
</dbReference>
<dbReference type="AlphaFoldDB" id="A0AAV8FHQ6"/>
<protein>
    <submittedName>
        <fullName evidence="2">Protein PRRC2A</fullName>
    </submittedName>
</protein>
<sequence>MSLQLLTGYGYSSGEDEPAPASAAHRSVSSSDDESDPETEQEQPTTRNFNFSRSRSRSRSRSGSDPANSQPPPDPSLPSALDAFAEITGPPDFLNNSVGAVDQTREASSALGVLTDRSRRRRDKRDLPAGAVVEAKPQLVAIRDRVTVDGGNTTSESVTTIPGEGKRKIGAANPGPEDASDLLRMCLQCGVPKTYSHARGMVCPICGDRPVVEPKEAEKKKGSTVKDKEKSKRMRGQSSHATWKSETEMQLRQQFD</sequence>
<feature type="compositionally biased region" description="Acidic residues" evidence="1">
    <location>
        <begin position="31"/>
        <end position="41"/>
    </location>
</feature>
<dbReference type="EMBL" id="JAMFTS010000002">
    <property type="protein sequence ID" value="KAJ4790178.1"/>
    <property type="molecule type" value="Genomic_DNA"/>
</dbReference>
<comment type="caution">
    <text evidence="2">The sequence shown here is derived from an EMBL/GenBank/DDBJ whole genome shotgun (WGS) entry which is preliminary data.</text>
</comment>
<feature type="compositionally biased region" description="Polar residues" evidence="1">
    <location>
        <begin position="150"/>
        <end position="160"/>
    </location>
</feature>
<accession>A0AAV8FHQ6</accession>
<dbReference type="InterPro" id="IPR040306">
    <property type="entry name" value="Os02g0753200-like"/>
</dbReference>
<evidence type="ECO:0000256" key="1">
    <source>
        <dbReference type="SAM" id="MobiDB-lite"/>
    </source>
</evidence>
<dbReference type="PANTHER" id="PTHR35321">
    <property type="entry name" value="OS02G0753200 PROTEIN"/>
    <property type="match status" value="1"/>
</dbReference>